<dbReference type="AlphaFoldDB" id="A0AAE0C037"/>
<keyword evidence="4" id="KW-1185">Reference proteome</keyword>
<evidence type="ECO:0000256" key="1">
    <source>
        <dbReference type="SAM" id="MobiDB-lite"/>
    </source>
</evidence>
<evidence type="ECO:0000313" key="3">
    <source>
        <dbReference type="EMBL" id="KAK3245955.1"/>
    </source>
</evidence>
<evidence type="ECO:0000313" key="4">
    <source>
        <dbReference type="Proteomes" id="UP001190700"/>
    </source>
</evidence>
<protein>
    <submittedName>
        <fullName evidence="2">Uncharacterized protein</fullName>
    </submittedName>
</protein>
<organism evidence="2 4">
    <name type="scientific">Cymbomonas tetramitiformis</name>
    <dbReference type="NCBI Taxonomy" id="36881"/>
    <lineage>
        <taxon>Eukaryota</taxon>
        <taxon>Viridiplantae</taxon>
        <taxon>Chlorophyta</taxon>
        <taxon>Pyramimonadophyceae</taxon>
        <taxon>Pyramimonadales</taxon>
        <taxon>Pyramimonadaceae</taxon>
        <taxon>Cymbomonas</taxon>
    </lineage>
</organism>
<comment type="caution">
    <text evidence="2">The sequence shown here is derived from an EMBL/GenBank/DDBJ whole genome shotgun (WGS) entry which is preliminary data.</text>
</comment>
<dbReference type="Proteomes" id="UP001190700">
    <property type="component" value="Unassembled WGS sequence"/>
</dbReference>
<accession>A0AAE0C037</accession>
<evidence type="ECO:0000313" key="2">
    <source>
        <dbReference type="EMBL" id="KAK3245951.1"/>
    </source>
</evidence>
<name>A0AAE0C037_9CHLO</name>
<reference evidence="2" key="2">
    <citation type="submission" date="2023-06" db="EMBL/GenBank/DDBJ databases">
        <title>Long-read-based genome assembly of the green algal bacterivore Cymbomonas tetramitiformis.</title>
        <authorList>
            <person name="Gyaltshen Y."/>
            <person name="Rozenberg A."/>
            <person name="Paasch A."/>
            <person name="Burns J.A."/>
            <person name="Warring S."/>
            <person name="Larson R."/>
            <person name="Maurer-Alcala X."/>
            <person name="Dacks J."/>
            <person name="Kim E."/>
        </authorList>
    </citation>
    <scope>NUCLEOTIDE SEQUENCE</scope>
    <source>
        <strain evidence="2">PLY_AMNH</strain>
    </source>
</reference>
<sequence length="98" mass="10792">MLGHGSGSRPRSLGGTPPSPDYDPEEEEKSTLNGDHGSGRRGVDYVNDYYGMDITSPWLQTGDDNIADILTKPLPRHDCFYGIELPSEEDYSSVDEVD</sequence>
<dbReference type="EMBL" id="LGRX02030235">
    <property type="protein sequence ID" value="KAK3245955.1"/>
    <property type="molecule type" value="Genomic_DNA"/>
</dbReference>
<feature type="region of interest" description="Disordered" evidence="1">
    <location>
        <begin position="1"/>
        <end position="44"/>
    </location>
</feature>
<proteinExistence type="predicted"/>
<reference evidence="2 4" key="1">
    <citation type="journal article" date="2015" name="Genome Biol. Evol.">
        <title>Comparative Genomics of a Bacterivorous Green Alga Reveals Evolutionary Causalities and Consequences of Phago-Mixotrophic Mode of Nutrition.</title>
        <authorList>
            <person name="Burns J.A."/>
            <person name="Paasch A."/>
            <person name="Narechania A."/>
            <person name="Kim E."/>
        </authorList>
    </citation>
    <scope>NUCLEOTIDE SEQUENCE [LARGE SCALE GENOMIC DNA]</scope>
    <source>
        <strain evidence="2">PLY_AMNH</strain>
    </source>
</reference>
<dbReference type="EMBL" id="LGRX02030236">
    <property type="protein sequence ID" value="KAK3245951.1"/>
    <property type="molecule type" value="Genomic_DNA"/>
</dbReference>
<gene>
    <name evidence="3" type="ORF">CYMTET_44496</name>
    <name evidence="2" type="ORF">CYMTET_44497</name>
</gene>